<feature type="transmembrane region" description="Helical" evidence="10">
    <location>
        <begin position="195"/>
        <end position="217"/>
    </location>
</feature>
<dbReference type="Gene3D" id="3.40.50.300">
    <property type="entry name" value="P-loop containing nucleotide triphosphate hydrolases"/>
    <property type="match status" value="1"/>
</dbReference>
<evidence type="ECO:0000256" key="5">
    <source>
        <dbReference type="ARBA" id="ARBA00022801"/>
    </source>
</evidence>
<dbReference type="Gene3D" id="1.20.1560.10">
    <property type="entry name" value="ABC transporter type 1, transmembrane domain"/>
    <property type="match status" value="1"/>
</dbReference>
<dbReference type="SMART" id="SM00382">
    <property type="entry name" value="AAA"/>
    <property type="match status" value="1"/>
</dbReference>
<dbReference type="PROSITE" id="PS50893">
    <property type="entry name" value="ABC_TRANSPORTER_2"/>
    <property type="match status" value="1"/>
</dbReference>
<comment type="subcellular location">
    <subcellularLocation>
        <location evidence="1">Cell membrane</location>
        <topology evidence="1">Multi-pass membrane protein</topology>
    </subcellularLocation>
</comment>
<evidence type="ECO:0000259" key="13">
    <source>
        <dbReference type="PROSITE" id="PS50990"/>
    </source>
</evidence>
<reference evidence="14" key="1">
    <citation type="submission" date="2019-12" db="EMBL/GenBank/DDBJ databases">
        <title>Comparative genomics gives insights into the taxonomy of the Azoarcus-Aromatoleum group and reveals separate origins of nif in the plant-associated Azoarcus and non-plant-associated Aromatoleum sub-groups.</title>
        <authorList>
            <person name="Lafos M."/>
            <person name="Maluk M."/>
            <person name="Batista M."/>
            <person name="Junghare M."/>
            <person name="Carmona M."/>
            <person name="Faoro H."/>
            <person name="Cruz L.M."/>
            <person name="Battistoni F."/>
            <person name="De Souza E."/>
            <person name="Pedrosa F."/>
            <person name="Chen W.-M."/>
            <person name="Poole P.S."/>
            <person name="Dixon R.A."/>
            <person name="James E.K."/>
        </authorList>
    </citation>
    <scope>NUCLEOTIDE SEQUENCE</scope>
    <source>
        <strain evidence="14">U120</strain>
    </source>
</reference>
<dbReference type="InterPro" id="IPR017750">
    <property type="entry name" value="ATPase_T1SS"/>
</dbReference>
<feature type="domain" description="ABC transmembrane type-1" evidence="12">
    <location>
        <begin position="195"/>
        <end position="473"/>
    </location>
</feature>
<sequence>MAEADERSGDCVLAEMGAAGEPDPARAEPSPGDAAAPVPDDPLLECLLLLARAYGGNLTRDAAVAGLPLEGSRLPPSLFARAAKRAGLNSSIVRCPLEGLNEALFPVVLLLHGRSSCMLIGRDGQRNVARVVFPKLGDSEVEIPMTDLEARYAGDAIYVRPAHRFDARAPEVRPPRRQHWFWGVITENRALYRDVLLAALTINLFAVAMPLFVMNVYDRVVPNQAVETLWVLGAGMLIVLVGDVVLRTMRGYFVDLAGSRADVKLSAAIMERVLGLRMEQRPESAGSFAANLRAFESVRDFISSATVVAFIDVPFALLFLLVIGWIAWPLVLPFLFGVALLLVYAMAVQGRMHELAETTYRAGAQRNATLVEALVGMETVKALGAEAPIQRKWEKSVALLARVGSQLRLLSATATNGAAWVQQIVSVVVIILGVYLIGDGRLSVGGLVACFMLSSRAMAPIGQVAGLLVQYHAAATALASLDTLMKKEIERPEASSFISRQSFRGDIEFRNVSFHYPGQETEALRNVSLQIGSGEHVAILGRIGSGKTTLEKLILGLFRPTAGAVLIDGIDQRQLDSAELRRHIGYVAQDVTLFYGSLRQNITMATPFADDAAVLRAATTAGITEFVNIHPQGFDMQVGERGVSLSGGQRQGVAIARAVINDPPILLLDEPTASMDRSSEEELKGRLRAFARGKTMIVVTHRTSLLDLVTRIIVVDGGRIVADGPKEQVVEALRQGRIGRAL</sequence>
<dbReference type="Pfam" id="PF00005">
    <property type="entry name" value="ABC_tran"/>
    <property type="match status" value="1"/>
</dbReference>
<dbReference type="Pfam" id="PF00664">
    <property type="entry name" value="ABC_membrane"/>
    <property type="match status" value="1"/>
</dbReference>
<gene>
    <name evidence="14" type="ORF">GO608_10875</name>
</gene>
<feature type="domain" description="ABC transporter" evidence="11">
    <location>
        <begin position="507"/>
        <end position="742"/>
    </location>
</feature>
<dbReference type="EMBL" id="WTVH01000019">
    <property type="protein sequence ID" value="NMF93829.1"/>
    <property type="molecule type" value="Genomic_DNA"/>
</dbReference>
<dbReference type="CDD" id="cd02421">
    <property type="entry name" value="Peptidase_C39_likeD"/>
    <property type="match status" value="1"/>
</dbReference>
<evidence type="ECO:0000313" key="14">
    <source>
        <dbReference type="EMBL" id="NMF93829.1"/>
    </source>
</evidence>
<feature type="region of interest" description="Disordered" evidence="9">
    <location>
        <begin position="1"/>
        <end position="36"/>
    </location>
</feature>
<evidence type="ECO:0000256" key="7">
    <source>
        <dbReference type="ARBA" id="ARBA00022989"/>
    </source>
</evidence>
<evidence type="ECO:0000313" key="15">
    <source>
        <dbReference type="Proteomes" id="UP000601990"/>
    </source>
</evidence>
<dbReference type="InterPro" id="IPR039421">
    <property type="entry name" value="Type_1_exporter"/>
</dbReference>
<proteinExistence type="predicted"/>
<protein>
    <submittedName>
        <fullName evidence="14">Type I secretion system permease/ATPase</fullName>
    </submittedName>
</protein>
<evidence type="ECO:0000256" key="4">
    <source>
        <dbReference type="ARBA" id="ARBA00022741"/>
    </source>
</evidence>
<dbReference type="CDD" id="cd18587">
    <property type="entry name" value="ABC_6TM_LapB_like"/>
    <property type="match status" value="1"/>
</dbReference>
<evidence type="ECO:0000256" key="8">
    <source>
        <dbReference type="ARBA" id="ARBA00023136"/>
    </source>
</evidence>
<dbReference type="CDD" id="cd03245">
    <property type="entry name" value="ABCC_bacteriocin_exporters"/>
    <property type="match status" value="1"/>
</dbReference>
<dbReference type="PANTHER" id="PTHR43394">
    <property type="entry name" value="ATP-DEPENDENT PERMEASE MDL1, MITOCHONDRIAL"/>
    <property type="match status" value="1"/>
</dbReference>
<feature type="transmembrane region" description="Helical" evidence="10">
    <location>
        <begin position="229"/>
        <end position="246"/>
    </location>
</feature>
<dbReference type="Proteomes" id="UP000601990">
    <property type="component" value="Unassembled WGS sequence"/>
</dbReference>
<keyword evidence="2" id="KW-1003">Cell membrane</keyword>
<keyword evidence="5" id="KW-0378">Hydrolase</keyword>
<keyword evidence="7 10" id="KW-1133">Transmembrane helix</keyword>
<dbReference type="Gene3D" id="3.90.70.10">
    <property type="entry name" value="Cysteine proteinases"/>
    <property type="match status" value="1"/>
</dbReference>
<keyword evidence="4" id="KW-0547">Nucleotide-binding</keyword>
<dbReference type="InterPro" id="IPR036640">
    <property type="entry name" value="ABC1_TM_sf"/>
</dbReference>
<dbReference type="InterPro" id="IPR027417">
    <property type="entry name" value="P-loop_NTPase"/>
</dbReference>
<comment type="caution">
    <text evidence="14">The sequence shown here is derived from an EMBL/GenBank/DDBJ whole genome shotgun (WGS) entry which is preliminary data.</text>
</comment>
<organism evidence="14 15">
    <name type="scientific">Aromatoleum buckelii</name>
    <dbReference type="NCBI Taxonomy" id="200254"/>
    <lineage>
        <taxon>Bacteria</taxon>
        <taxon>Pseudomonadati</taxon>
        <taxon>Pseudomonadota</taxon>
        <taxon>Betaproteobacteria</taxon>
        <taxon>Rhodocyclales</taxon>
        <taxon>Rhodocyclaceae</taxon>
        <taxon>Aromatoleum</taxon>
    </lineage>
</organism>
<keyword evidence="6" id="KW-0067">ATP-binding</keyword>
<feature type="transmembrane region" description="Helical" evidence="10">
    <location>
        <begin position="326"/>
        <end position="347"/>
    </location>
</feature>
<dbReference type="PANTHER" id="PTHR43394:SF1">
    <property type="entry name" value="ATP-BINDING CASSETTE SUB-FAMILY B MEMBER 10, MITOCHONDRIAL"/>
    <property type="match status" value="1"/>
</dbReference>
<dbReference type="PROSITE" id="PS50929">
    <property type="entry name" value="ABC_TM1F"/>
    <property type="match status" value="1"/>
</dbReference>
<evidence type="ECO:0000259" key="11">
    <source>
        <dbReference type="PROSITE" id="PS50893"/>
    </source>
</evidence>
<evidence type="ECO:0000256" key="2">
    <source>
        <dbReference type="ARBA" id="ARBA00022475"/>
    </source>
</evidence>
<evidence type="ECO:0000256" key="10">
    <source>
        <dbReference type="SAM" id="Phobius"/>
    </source>
</evidence>
<keyword evidence="3 10" id="KW-0812">Transmembrane</keyword>
<dbReference type="NCBIfam" id="TIGR03375">
    <property type="entry name" value="type_I_sec_LssB"/>
    <property type="match status" value="1"/>
</dbReference>
<accession>A0ABX1N3K1</accession>
<dbReference type="InterPro" id="IPR003439">
    <property type="entry name" value="ABC_transporter-like_ATP-bd"/>
</dbReference>
<keyword evidence="8 10" id="KW-0472">Membrane</keyword>
<evidence type="ECO:0000256" key="1">
    <source>
        <dbReference type="ARBA" id="ARBA00004651"/>
    </source>
</evidence>
<dbReference type="InterPro" id="IPR011527">
    <property type="entry name" value="ABC1_TM_dom"/>
</dbReference>
<dbReference type="PROSITE" id="PS50990">
    <property type="entry name" value="PEPTIDASE_C39"/>
    <property type="match status" value="1"/>
</dbReference>
<dbReference type="InterPro" id="IPR003593">
    <property type="entry name" value="AAA+_ATPase"/>
</dbReference>
<evidence type="ECO:0000256" key="6">
    <source>
        <dbReference type="ARBA" id="ARBA00022840"/>
    </source>
</evidence>
<feature type="domain" description="Peptidase C39" evidence="13">
    <location>
        <begin position="33"/>
        <end position="159"/>
    </location>
</feature>
<evidence type="ECO:0000256" key="9">
    <source>
        <dbReference type="SAM" id="MobiDB-lite"/>
    </source>
</evidence>
<keyword evidence="15" id="KW-1185">Reference proteome</keyword>
<feature type="transmembrane region" description="Helical" evidence="10">
    <location>
        <begin position="301"/>
        <end position="320"/>
    </location>
</feature>
<evidence type="ECO:0000259" key="12">
    <source>
        <dbReference type="PROSITE" id="PS50929"/>
    </source>
</evidence>
<dbReference type="SUPFAM" id="SSF90123">
    <property type="entry name" value="ABC transporter transmembrane region"/>
    <property type="match status" value="1"/>
</dbReference>
<feature type="transmembrane region" description="Helical" evidence="10">
    <location>
        <begin position="417"/>
        <end position="437"/>
    </location>
</feature>
<name>A0ABX1N3K1_9RHOO</name>
<dbReference type="SUPFAM" id="SSF52540">
    <property type="entry name" value="P-loop containing nucleoside triphosphate hydrolases"/>
    <property type="match status" value="1"/>
</dbReference>
<evidence type="ECO:0000256" key="3">
    <source>
        <dbReference type="ARBA" id="ARBA00022692"/>
    </source>
</evidence>
<dbReference type="InterPro" id="IPR005074">
    <property type="entry name" value="Peptidase_C39"/>
</dbReference>